<evidence type="ECO:0000313" key="3">
    <source>
        <dbReference type="Proteomes" id="UP001054945"/>
    </source>
</evidence>
<name>A0AAV4S4L7_CAEEX</name>
<dbReference type="AlphaFoldDB" id="A0AAV4S4L7"/>
<proteinExistence type="predicted"/>
<protein>
    <submittedName>
        <fullName evidence="2">Uncharacterized protein</fullName>
    </submittedName>
</protein>
<feature type="region of interest" description="Disordered" evidence="1">
    <location>
        <begin position="1"/>
        <end position="33"/>
    </location>
</feature>
<comment type="caution">
    <text evidence="2">The sequence shown here is derived from an EMBL/GenBank/DDBJ whole genome shotgun (WGS) entry which is preliminary data.</text>
</comment>
<organism evidence="2 3">
    <name type="scientific">Caerostris extrusa</name>
    <name type="common">Bark spider</name>
    <name type="synonym">Caerostris bankana</name>
    <dbReference type="NCBI Taxonomy" id="172846"/>
    <lineage>
        <taxon>Eukaryota</taxon>
        <taxon>Metazoa</taxon>
        <taxon>Ecdysozoa</taxon>
        <taxon>Arthropoda</taxon>
        <taxon>Chelicerata</taxon>
        <taxon>Arachnida</taxon>
        <taxon>Araneae</taxon>
        <taxon>Araneomorphae</taxon>
        <taxon>Entelegynae</taxon>
        <taxon>Araneoidea</taxon>
        <taxon>Araneidae</taxon>
        <taxon>Caerostris</taxon>
    </lineage>
</organism>
<feature type="compositionally biased region" description="Polar residues" evidence="1">
    <location>
        <begin position="1"/>
        <end position="11"/>
    </location>
</feature>
<accession>A0AAV4S4L7</accession>
<feature type="compositionally biased region" description="Basic and acidic residues" evidence="1">
    <location>
        <begin position="24"/>
        <end position="33"/>
    </location>
</feature>
<evidence type="ECO:0000313" key="2">
    <source>
        <dbReference type="EMBL" id="GIY29098.1"/>
    </source>
</evidence>
<keyword evidence="3" id="KW-1185">Reference proteome</keyword>
<reference evidence="2 3" key="1">
    <citation type="submission" date="2021-06" db="EMBL/GenBank/DDBJ databases">
        <title>Caerostris extrusa draft genome.</title>
        <authorList>
            <person name="Kono N."/>
            <person name="Arakawa K."/>
        </authorList>
    </citation>
    <scope>NUCLEOTIDE SEQUENCE [LARGE SCALE GENOMIC DNA]</scope>
</reference>
<dbReference type="EMBL" id="BPLR01009023">
    <property type="protein sequence ID" value="GIY29098.1"/>
    <property type="molecule type" value="Genomic_DNA"/>
</dbReference>
<evidence type="ECO:0000256" key="1">
    <source>
        <dbReference type="SAM" id="MobiDB-lite"/>
    </source>
</evidence>
<sequence>MAIVMNSTTHEPGTAMARLSSSERSWEHARESGSKFKVQTNVDRLRELQSRGILKSQWEAFPRLIWFDHQQLLFNKAQVRMTLCCQDFLQATLIDILPDAFGGKLYSGKDVTTRHSTPNNTSH</sequence>
<gene>
    <name evidence="2" type="ORF">CEXT_674561</name>
</gene>
<dbReference type="Proteomes" id="UP001054945">
    <property type="component" value="Unassembled WGS sequence"/>
</dbReference>